<feature type="region of interest" description="Disordered" evidence="3">
    <location>
        <begin position="69"/>
        <end position="105"/>
    </location>
</feature>
<reference evidence="5" key="5">
    <citation type="journal article" date="2021" name="G3 (Bethesda)">
        <title>Aegilops tauschii genome assembly Aet v5.0 features greater sequence contiguity and improved annotation.</title>
        <authorList>
            <person name="Wang L."/>
            <person name="Zhu T."/>
            <person name="Rodriguez J.C."/>
            <person name="Deal K.R."/>
            <person name="Dubcovsky J."/>
            <person name="McGuire P.E."/>
            <person name="Lux T."/>
            <person name="Spannagl M."/>
            <person name="Mayer K.F.X."/>
            <person name="Baldrich P."/>
            <person name="Meyers B.C."/>
            <person name="Huo N."/>
            <person name="Gu Y.Q."/>
            <person name="Zhou H."/>
            <person name="Devos K.M."/>
            <person name="Bennetzen J.L."/>
            <person name="Unver T."/>
            <person name="Budak H."/>
            <person name="Gulick P.J."/>
            <person name="Galiba G."/>
            <person name="Kalapos B."/>
            <person name="Nelson D.R."/>
            <person name="Li P."/>
            <person name="You F.M."/>
            <person name="Luo M.C."/>
            <person name="Dvorak J."/>
        </authorList>
    </citation>
    <scope>NUCLEOTIDE SEQUENCE [LARGE SCALE GENOMIC DNA]</scope>
    <source>
        <strain evidence="5">cv. AL8/78</strain>
    </source>
</reference>
<dbReference type="EnsemblPlants" id="AET5Gv21141000.1">
    <property type="protein sequence ID" value="AET5Gv21141000.1"/>
    <property type="gene ID" value="AET5Gv21141000"/>
</dbReference>
<dbReference type="PANTHER" id="PTHR34680">
    <property type="entry name" value="EXPRESSED PROTEIN"/>
    <property type="match status" value="1"/>
</dbReference>
<evidence type="ECO:0000256" key="1">
    <source>
        <dbReference type="ARBA" id="ARBA00023242"/>
    </source>
</evidence>
<feature type="compositionally biased region" description="Basic residues" evidence="3">
    <location>
        <begin position="425"/>
        <end position="441"/>
    </location>
</feature>
<dbReference type="PROSITE" id="PS51667">
    <property type="entry name" value="WRC"/>
    <property type="match status" value="1"/>
</dbReference>
<dbReference type="Gramene" id="AET5Gv21141000.1">
    <property type="protein sequence ID" value="AET5Gv21141000.1"/>
    <property type="gene ID" value="AET5Gv21141000"/>
</dbReference>
<sequence>RSVLPRLGTGVCTSIHLHARCLPPKSQTLAGEQAFQISNSRRSTPAMRIRRCASRLLGSAAAAPAISCSSTEPPRFELPPLAPSAPAHESRPGFVAPEASSSGEPCCELSRSPWDLMDELDLSDPQVEKLFKETYFIGVTWRSNWLFLPRMPAFGSIKEDQEQEDMSDGVELHIAAKKTARERNESKLKKNKGVKVKKGVWTCRKNDGKGWFCRRLTREPNSYCSYHSDLKLKPPGSEKPHRKRAPVNVGEGFYYYAGFGPGTKRRRTSSSDSVLEPPLPAEPLKEEAPSEMQLDFSAAQVQANESAHQGVLPPSAHVVDDKPALNNCTIGISSKDDVPEPPLPTETPEEEASKEEAQTEMQLNFSAGQAQADDLDHQAAPVSVSVVDEPTRNNGTAWIAGRDEESSSDDMLGCNGEQPRDITKRKSPLKKRWRKPVKARSLKSLMS</sequence>
<dbReference type="InterPro" id="IPR014977">
    <property type="entry name" value="WRC_dom"/>
</dbReference>
<evidence type="ECO:0000313" key="6">
    <source>
        <dbReference type="Proteomes" id="UP000015105"/>
    </source>
</evidence>
<feature type="region of interest" description="Disordered" evidence="3">
    <location>
        <begin position="383"/>
        <end position="447"/>
    </location>
</feature>
<reference evidence="6" key="1">
    <citation type="journal article" date="2014" name="Science">
        <title>Ancient hybridizations among the ancestral genomes of bread wheat.</title>
        <authorList>
            <consortium name="International Wheat Genome Sequencing Consortium,"/>
            <person name="Marcussen T."/>
            <person name="Sandve S.R."/>
            <person name="Heier L."/>
            <person name="Spannagl M."/>
            <person name="Pfeifer M."/>
            <person name="Jakobsen K.S."/>
            <person name="Wulff B.B."/>
            <person name="Steuernagel B."/>
            <person name="Mayer K.F."/>
            <person name="Olsen O.A."/>
        </authorList>
    </citation>
    <scope>NUCLEOTIDE SEQUENCE [LARGE SCALE GENOMIC DNA]</scope>
    <source>
        <strain evidence="6">cv. AL8/78</strain>
    </source>
</reference>
<feature type="region of interest" description="Disordered" evidence="3">
    <location>
        <begin position="331"/>
        <end position="359"/>
    </location>
</feature>
<keyword evidence="1" id="KW-0539">Nucleus</keyword>
<evidence type="ECO:0000256" key="3">
    <source>
        <dbReference type="SAM" id="MobiDB-lite"/>
    </source>
</evidence>
<proteinExistence type="predicted"/>
<name>A0A453MD38_AEGTS</name>
<reference evidence="5" key="3">
    <citation type="journal article" date="2017" name="Nature">
        <title>Genome sequence of the progenitor of the wheat D genome Aegilops tauschii.</title>
        <authorList>
            <person name="Luo M.C."/>
            <person name="Gu Y.Q."/>
            <person name="Puiu D."/>
            <person name="Wang H."/>
            <person name="Twardziok S.O."/>
            <person name="Deal K.R."/>
            <person name="Huo N."/>
            <person name="Zhu T."/>
            <person name="Wang L."/>
            <person name="Wang Y."/>
            <person name="McGuire P.E."/>
            <person name="Liu S."/>
            <person name="Long H."/>
            <person name="Ramasamy R.K."/>
            <person name="Rodriguez J.C."/>
            <person name="Van S.L."/>
            <person name="Yuan L."/>
            <person name="Wang Z."/>
            <person name="Xia Z."/>
            <person name="Xiao L."/>
            <person name="Anderson O.D."/>
            <person name="Ouyang S."/>
            <person name="Liang Y."/>
            <person name="Zimin A.V."/>
            <person name="Pertea G."/>
            <person name="Qi P."/>
            <person name="Bennetzen J.L."/>
            <person name="Dai X."/>
            <person name="Dawson M.W."/>
            <person name="Muller H.G."/>
            <person name="Kugler K."/>
            <person name="Rivarola-Duarte L."/>
            <person name="Spannagl M."/>
            <person name="Mayer K.F.X."/>
            <person name="Lu F.H."/>
            <person name="Bevan M.W."/>
            <person name="Leroy P."/>
            <person name="Li P."/>
            <person name="You F.M."/>
            <person name="Sun Q."/>
            <person name="Liu Z."/>
            <person name="Lyons E."/>
            <person name="Wicker T."/>
            <person name="Salzberg S.L."/>
            <person name="Devos K.M."/>
            <person name="Dvorak J."/>
        </authorList>
    </citation>
    <scope>NUCLEOTIDE SEQUENCE [LARGE SCALE GENOMIC DNA]</scope>
    <source>
        <strain evidence="5">cv. AL8/78</strain>
    </source>
</reference>
<evidence type="ECO:0000313" key="5">
    <source>
        <dbReference type="EnsemblPlants" id="AET5Gv21141000.1"/>
    </source>
</evidence>
<evidence type="ECO:0000256" key="2">
    <source>
        <dbReference type="PROSITE-ProRule" id="PRU01002"/>
    </source>
</evidence>
<reference evidence="6" key="2">
    <citation type="journal article" date="2017" name="Nat. Plants">
        <title>The Aegilops tauschii genome reveals multiple impacts of transposons.</title>
        <authorList>
            <person name="Zhao G."/>
            <person name="Zou C."/>
            <person name="Li K."/>
            <person name="Wang K."/>
            <person name="Li T."/>
            <person name="Gao L."/>
            <person name="Zhang X."/>
            <person name="Wang H."/>
            <person name="Yang Z."/>
            <person name="Liu X."/>
            <person name="Jiang W."/>
            <person name="Mao L."/>
            <person name="Kong X."/>
            <person name="Jiao Y."/>
            <person name="Jia J."/>
        </authorList>
    </citation>
    <scope>NUCLEOTIDE SEQUENCE [LARGE SCALE GENOMIC DNA]</scope>
    <source>
        <strain evidence="6">cv. AL8/78</strain>
    </source>
</reference>
<reference evidence="5" key="4">
    <citation type="submission" date="2019-03" db="UniProtKB">
        <authorList>
            <consortium name="EnsemblPlants"/>
        </authorList>
    </citation>
    <scope>IDENTIFICATION</scope>
</reference>
<evidence type="ECO:0000259" key="4">
    <source>
        <dbReference type="PROSITE" id="PS51667"/>
    </source>
</evidence>
<feature type="region of interest" description="Disordered" evidence="3">
    <location>
        <begin position="264"/>
        <end position="289"/>
    </location>
</feature>
<keyword evidence="6" id="KW-1185">Reference proteome</keyword>
<dbReference type="Proteomes" id="UP000015105">
    <property type="component" value="Chromosome 5D"/>
</dbReference>
<organism evidence="5 6">
    <name type="scientific">Aegilops tauschii subsp. strangulata</name>
    <name type="common">Goatgrass</name>
    <dbReference type="NCBI Taxonomy" id="200361"/>
    <lineage>
        <taxon>Eukaryota</taxon>
        <taxon>Viridiplantae</taxon>
        <taxon>Streptophyta</taxon>
        <taxon>Embryophyta</taxon>
        <taxon>Tracheophyta</taxon>
        <taxon>Spermatophyta</taxon>
        <taxon>Magnoliopsida</taxon>
        <taxon>Liliopsida</taxon>
        <taxon>Poales</taxon>
        <taxon>Poaceae</taxon>
        <taxon>BOP clade</taxon>
        <taxon>Pooideae</taxon>
        <taxon>Triticodae</taxon>
        <taxon>Triticeae</taxon>
        <taxon>Triticinae</taxon>
        <taxon>Aegilops</taxon>
    </lineage>
</organism>
<dbReference type="AlphaFoldDB" id="A0A453MD38"/>
<dbReference type="Pfam" id="PF08879">
    <property type="entry name" value="WRC"/>
    <property type="match status" value="1"/>
</dbReference>
<dbReference type="PANTHER" id="PTHR34680:SF7">
    <property type="entry name" value="WRC DOMAIN-CONTAINING PROTEIN"/>
    <property type="match status" value="1"/>
</dbReference>
<accession>A0A453MD38</accession>
<protein>
    <recommendedName>
        <fullName evidence="4">WRC domain-containing protein</fullName>
    </recommendedName>
</protein>
<feature type="domain" description="WRC" evidence="4">
    <location>
        <begin position="197"/>
        <end position="242"/>
    </location>
</feature>
<comment type="caution">
    <text evidence="2">Lacks conserved residue(s) required for the propagation of feature annotation.</text>
</comment>